<dbReference type="Pfam" id="PF14682">
    <property type="entry name" value="SPOB_ab"/>
    <property type="match status" value="1"/>
</dbReference>
<keyword evidence="3" id="KW-0418">Kinase</keyword>
<dbReference type="RefSeq" id="WP_404314109.1">
    <property type="nucleotide sequence ID" value="NZ_JAUIYO010000001.1"/>
</dbReference>
<dbReference type="InterPro" id="IPR039506">
    <property type="entry name" value="SPOB_a"/>
</dbReference>
<evidence type="ECO:0000256" key="2">
    <source>
        <dbReference type="ARBA" id="ARBA00022679"/>
    </source>
</evidence>
<dbReference type="SUPFAM" id="SSF55890">
    <property type="entry name" value="Sporulation response regulatory protein Spo0B"/>
    <property type="match status" value="1"/>
</dbReference>
<dbReference type="InterPro" id="IPR037100">
    <property type="entry name" value="Spo0B_C_sf"/>
</dbReference>
<protein>
    <submittedName>
        <fullName evidence="5">Spo0B C-terminal domain-containing protein</fullName>
    </submittedName>
</protein>
<sequence length="181" mass="21264">MDRKNENWTIIRALQHVRHDWMNHIQLIKGYIALGKTEEAERTIEQIVMQAKQEAHLCSLPLPELVKLLVTFNWDQHSFQLEYEVLDKNIRTETNDEQLVSLMISLFDLMERWIEKYADNQLYLSIEGTNDGLRFFFEFSGIITNTEAFIRELTGALNTAHVKRGQIHSHSLEECSFEVIV</sequence>
<dbReference type="Gene3D" id="1.10.287.130">
    <property type="match status" value="1"/>
</dbReference>
<name>A0ABW8I4U5_9BACI</name>
<proteinExistence type="predicted"/>
<gene>
    <name evidence="5" type="ORF">QYG89_02240</name>
</gene>
<feature type="domain" description="Sporulation initiation phosphotransferase B C-terminal" evidence="4">
    <location>
        <begin position="62"/>
        <end position="177"/>
    </location>
</feature>
<reference evidence="5 6" key="1">
    <citation type="submission" date="2023-07" db="EMBL/GenBank/DDBJ databases">
        <title>Bacillus lucianemedeirus sp. nov, a new species isolated from an immunobiological production facility.</title>
        <authorList>
            <person name="Costa L.V."/>
            <person name="Miranda R.V.S.L."/>
            <person name="Brandao M.L.L."/>
            <person name="Reis C.M.F."/>
            <person name="Frazao A.M."/>
            <person name="Cruz F.V."/>
            <person name="Baio P.V.P."/>
            <person name="Veras J.F.C."/>
            <person name="Ramos J.N."/>
            <person name="Vieira V."/>
        </authorList>
    </citation>
    <scope>NUCLEOTIDE SEQUENCE [LARGE SCALE GENOMIC DNA]</scope>
    <source>
        <strain evidence="5 6">B190/17</strain>
    </source>
</reference>
<comment type="caution">
    <text evidence="5">The sequence shown here is derived from an EMBL/GenBank/DDBJ whole genome shotgun (WGS) entry which is preliminary data.</text>
</comment>
<dbReference type="EMBL" id="JAUIYO010000001">
    <property type="protein sequence ID" value="MFK2824517.1"/>
    <property type="molecule type" value="Genomic_DNA"/>
</dbReference>
<evidence type="ECO:0000256" key="3">
    <source>
        <dbReference type="ARBA" id="ARBA00022777"/>
    </source>
</evidence>
<accession>A0ABW8I4U5</accession>
<evidence type="ECO:0000313" key="6">
    <source>
        <dbReference type="Proteomes" id="UP001619911"/>
    </source>
</evidence>
<evidence type="ECO:0000313" key="5">
    <source>
        <dbReference type="EMBL" id="MFK2824517.1"/>
    </source>
</evidence>
<keyword evidence="2" id="KW-0808">Transferase</keyword>
<evidence type="ECO:0000256" key="1">
    <source>
        <dbReference type="ARBA" id="ARBA00022553"/>
    </source>
</evidence>
<dbReference type="Pfam" id="PF14689">
    <property type="entry name" value="SPOB_a"/>
    <property type="match status" value="1"/>
</dbReference>
<dbReference type="Gene3D" id="3.30.565.30">
    <property type="entry name" value="Sporulation initiation phosphotransferase B (SpoOB), C-terminal domain"/>
    <property type="match status" value="1"/>
</dbReference>
<dbReference type="Proteomes" id="UP001619911">
    <property type="component" value="Unassembled WGS sequence"/>
</dbReference>
<dbReference type="SMART" id="SM01317">
    <property type="entry name" value="SPOB_ab"/>
    <property type="match status" value="1"/>
</dbReference>
<dbReference type="InterPro" id="IPR016122">
    <property type="entry name" value="SpoOB_C"/>
</dbReference>
<organism evidence="5 6">
    <name type="scientific">Bacillus lumedeiriae</name>
    <dbReference type="NCBI Taxonomy" id="3058829"/>
    <lineage>
        <taxon>Bacteria</taxon>
        <taxon>Bacillati</taxon>
        <taxon>Bacillota</taxon>
        <taxon>Bacilli</taxon>
        <taxon>Bacillales</taxon>
        <taxon>Bacillaceae</taxon>
        <taxon>Bacillus</taxon>
    </lineage>
</organism>
<evidence type="ECO:0000259" key="4">
    <source>
        <dbReference type="SMART" id="SM01317"/>
    </source>
</evidence>
<dbReference type="InterPro" id="IPR016120">
    <property type="entry name" value="Sig_transdc_His_kin_SpoOB"/>
</dbReference>
<keyword evidence="1" id="KW-0597">Phosphoprotein</keyword>
<keyword evidence="6" id="KW-1185">Reference proteome</keyword>